<dbReference type="InterPro" id="IPR020843">
    <property type="entry name" value="ER"/>
</dbReference>
<dbReference type="EMBL" id="QXFY01001083">
    <property type="protein sequence ID" value="KAE9328865.1"/>
    <property type="molecule type" value="Genomic_DNA"/>
</dbReference>
<evidence type="ECO:0000259" key="2">
    <source>
        <dbReference type="SMART" id="SM00829"/>
    </source>
</evidence>
<dbReference type="SUPFAM" id="SSF50129">
    <property type="entry name" value="GroES-like"/>
    <property type="match status" value="1"/>
</dbReference>
<dbReference type="Pfam" id="PF08240">
    <property type="entry name" value="ADH_N"/>
    <property type="match status" value="1"/>
</dbReference>
<comment type="caution">
    <text evidence="3">The sequence shown here is derived from an EMBL/GenBank/DDBJ whole genome shotgun (WGS) entry which is preliminary data.</text>
</comment>
<sequence>MPSYRELQCTKLSTNFREATEIVTHPQLPTASAGHVVVKNKFLGVNATDINVTNGVFNENPPPFGTGLDAAGTVVEVGPGVTDVQVGDYVVYDKFGAYAEYVEVLVASLHKLPELSAAALPLTVCGISASIAIKECGELSTKETVFVTAAAGGAGQFVVQLAKMAGNQVIGTCSNDEKAAHLKKLGCDRVINYNKEDIDAVLKKEYPRGIDIAFETIGGEMFKTVFDNMAVRGRIIVFGHISEYRGDTPRSPFTVSAMNEVLLMKAVTVRGFLLRTYADIIPTHMENLFKLIKEGKLLAGVDPTDFCGLEQVPDAIDHMYAHKNIGKIVVQLPLAAKNFSGPWAHSRTSRAVLKSSLKTDQAQKDPVMSLIHRLVALLLLLAVQADAWVFKQPKLQPSSLGRHLQHVENESDPATTDFLAGKPNNDSAEDLSSIAAFIDALVMTEATSTDPPFYSNWSTAIHHSDDTIDSDQETEFEDVGVDFTPSPDLSTTAASASLEQEAGSAAFNSSGELENTVGDDVNMAYGEAVPSSLAPTKLSSGIAAWIIAFALALFTAN</sequence>
<dbReference type="PANTHER" id="PTHR43677">
    <property type="entry name" value="SHORT-CHAIN DEHYDROGENASE/REDUCTASE"/>
    <property type="match status" value="1"/>
</dbReference>
<dbReference type="Proteomes" id="UP000437068">
    <property type="component" value="Unassembled WGS sequence"/>
</dbReference>
<protein>
    <recommendedName>
        <fullName evidence="2">Enoyl reductase (ER) domain-containing protein</fullName>
    </recommendedName>
</protein>
<dbReference type="EMBL" id="QXGE01001044">
    <property type="protein sequence ID" value="KAE9298775.1"/>
    <property type="molecule type" value="Genomic_DNA"/>
</dbReference>
<dbReference type="AlphaFoldDB" id="A0A6A4CXP0"/>
<proteinExistence type="predicted"/>
<dbReference type="InterPro" id="IPR036291">
    <property type="entry name" value="NAD(P)-bd_dom_sf"/>
</dbReference>
<dbReference type="InterPro" id="IPR011032">
    <property type="entry name" value="GroES-like_sf"/>
</dbReference>
<evidence type="ECO:0000313" key="3">
    <source>
        <dbReference type="EMBL" id="KAE9298775.1"/>
    </source>
</evidence>
<dbReference type="FunFam" id="3.40.50.720:FF:000121">
    <property type="entry name" value="Prostaglandin reductase 2"/>
    <property type="match status" value="1"/>
</dbReference>
<keyword evidence="1" id="KW-0560">Oxidoreductase</keyword>
<dbReference type="InterPro" id="IPR013154">
    <property type="entry name" value="ADH-like_N"/>
</dbReference>
<dbReference type="PANTHER" id="PTHR43677:SF3">
    <property type="entry name" value="PROSTAGLANDIN REDUCTASE 3"/>
    <property type="match status" value="1"/>
</dbReference>
<dbReference type="SMART" id="SM00829">
    <property type="entry name" value="PKS_ER"/>
    <property type="match status" value="1"/>
</dbReference>
<organism evidence="3 5">
    <name type="scientific">Phytophthora fragariae</name>
    <dbReference type="NCBI Taxonomy" id="53985"/>
    <lineage>
        <taxon>Eukaryota</taxon>
        <taxon>Sar</taxon>
        <taxon>Stramenopiles</taxon>
        <taxon>Oomycota</taxon>
        <taxon>Peronosporomycetes</taxon>
        <taxon>Peronosporales</taxon>
        <taxon>Peronosporaceae</taxon>
        <taxon>Phytophthora</taxon>
    </lineage>
</organism>
<accession>A0A6A4CXP0</accession>
<dbReference type="Gene3D" id="3.90.180.10">
    <property type="entry name" value="Medium-chain alcohol dehydrogenases, catalytic domain"/>
    <property type="match status" value="1"/>
</dbReference>
<dbReference type="GO" id="GO:0016491">
    <property type="term" value="F:oxidoreductase activity"/>
    <property type="evidence" value="ECO:0007669"/>
    <property type="project" value="UniProtKB-KW"/>
</dbReference>
<dbReference type="GO" id="GO:0005739">
    <property type="term" value="C:mitochondrion"/>
    <property type="evidence" value="ECO:0007669"/>
    <property type="project" value="TreeGrafter"/>
</dbReference>
<reference evidence="3 5" key="1">
    <citation type="submission" date="2018-08" db="EMBL/GenBank/DDBJ databases">
        <title>Genomic investigation of the strawberry pathogen Phytophthora fragariae indicates pathogenicity is determined by transcriptional variation in three key races.</title>
        <authorList>
            <person name="Adams T.M."/>
            <person name="Armitage A.D."/>
            <person name="Sobczyk M.K."/>
            <person name="Bates H.J."/>
            <person name="Dunwell J.M."/>
            <person name="Nellist C.F."/>
            <person name="Harrison R.J."/>
        </authorList>
    </citation>
    <scope>NUCLEOTIDE SEQUENCE [LARGE SCALE GENOMIC DNA]</scope>
    <source>
        <strain evidence="3 5">A4</strain>
        <strain evidence="4 6">NOV-77</strain>
    </source>
</reference>
<evidence type="ECO:0000313" key="4">
    <source>
        <dbReference type="EMBL" id="KAE9328865.1"/>
    </source>
</evidence>
<name>A0A6A4CXP0_9STRA</name>
<evidence type="ECO:0000256" key="1">
    <source>
        <dbReference type="ARBA" id="ARBA00023002"/>
    </source>
</evidence>
<dbReference type="Pfam" id="PF00107">
    <property type="entry name" value="ADH_zinc_N"/>
    <property type="match status" value="1"/>
</dbReference>
<evidence type="ECO:0000313" key="6">
    <source>
        <dbReference type="Proteomes" id="UP000486351"/>
    </source>
</evidence>
<dbReference type="Proteomes" id="UP000486351">
    <property type="component" value="Unassembled WGS sequence"/>
</dbReference>
<dbReference type="SUPFAM" id="SSF51735">
    <property type="entry name" value="NAD(P)-binding Rossmann-fold domains"/>
    <property type="match status" value="1"/>
</dbReference>
<gene>
    <name evidence="3" type="ORF">PF001_g15774</name>
    <name evidence="4" type="ORF">PF008_g16072</name>
</gene>
<feature type="domain" description="Enoyl reductase (ER)" evidence="2">
    <location>
        <begin position="15"/>
        <end position="330"/>
    </location>
</feature>
<dbReference type="InterPro" id="IPR051397">
    <property type="entry name" value="Zn-ADH-like_protein"/>
</dbReference>
<dbReference type="InterPro" id="IPR013149">
    <property type="entry name" value="ADH-like_C"/>
</dbReference>
<dbReference type="Gene3D" id="3.40.50.720">
    <property type="entry name" value="NAD(P)-binding Rossmann-like Domain"/>
    <property type="match status" value="1"/>
</dbReference>
<evidence type="ECO:0000313" key="5">
    <source>
        <dbReference type="Proteomes" id="UP000437068"/>
    </source>
</evidence>